<keyword evidence="2" id="KW-1185">Reference proteome</keyword>
<reference evidence="1" key="1">
    <citation type="journal article" date="2021" name="New Phytol.">
        <title>Evolutionary innovations through gain and loss of genes in the ectomycorrhizal Boletales.</title>
        <authorList>
            <person name="Wu G."/>
            <person name="Miyauchi S."/>
            <person name="Morin E."/>
            <person name="Kuo A."/>
            <person name="Drula E."/>
            <person name="Varga T."/>
            <person name="Kohler A."/>
            <person name="Feng B."/>
            <person name="Cao Y."/>
            <person name="Lipzen A."/>
            <person name="Daum C."/>
            <person name="Hundley H."/>
            <person name="Pangilinan J."/>
            <person name="Johnson J."/>
            <person name="Barry K."/>
            <person name="LaButti K."/>
            <person name="Ng V."/>
            <person name="Ahrendt S."/>
            <person name="Min B."/>
            <person name="Choi I.G."/>
            <person name="Park H."/>
            <person name="Plett J.M."/>
            <person name="Magnuson J."/>
            <person name="Spatafora J.W."/>
            <person name="Nagy L.G."/>
            <person name="Henrissat B."/>
            <person name="Grigoriev I.V."/>
            <person name="Yang Z.L."/>
            <person name="Xu J."/>
            <person name="Martin F.M."/>
        </authorList>
    </citation>
    <scope>NUCLEOTIDE SEQUENCE</scope>
    <source>
        <strain evidence="1">KUC20120723A-06</strain>
    </source>
</reference>
<protein>
    <submittedName>
        <fullName evidence="1">Uncharacterized protein</fullName>
    </submittedName>
</protein>
<evidence type="ECO:0000313" key="2">
    <source>
        <dbReference type="Proteomes" id="UP000790709"/>
    </source>
</evidence>
<proteinExistence type="predicted"/>
<dbReference type="EMBL" id="MU267465">
    <property type="protein sequence ID" value="KAH7916913.1"/>
    <property type="molecule type" value="Genomic_DNA"/>
</dbReference>
<gene>
    <name evidence="1" type="ORF">BV22DRAFT_1135898</name>
</gene>
<evidence type="ECO:0000313" key="1">
    <source>
        <dbReference type="EMBL" id="KAH7916913.1"/>
    </source>
</evidence>
<name>A0ACB8AV55_9AGAM</name>
<sequence>MDGVIGAKYAPAEVDLGTISVSDLSSLSIKFIRFQWTDACNSIRFPVAHLAHFKKLLATARRSMSMSKCALGVFMTVIPGFNAVGEYPYVVDASTLRICPCAPGHAVVFGHFQEKSPVLGANGIYTLSVPICPCTILSRIAKWVLYRVTETWRTC</sequence>
<accession>A0ACB8AV55</accession>
<comment type="caution">
    <text evidence="1">The sequence shown here is derived from an EMBL/GenBank/DDBJ whole genome shotgun (WGS) entry which is preliminary data.</text>
</comment>
<dbReference type="Proteomes" id="UP000790709">
    <property type="component" value="Unassembled WGS sequence"/>
</dbReference>
<organism evidence="1 2">
    <name type="scientific">Leucogyrophana mollusca</name>
    <dbReference type="NCBI Taxonomy" id="85980"/>
    <lineage>
        <taxon>Eukaryota</taxon>
        <taxon>Fungi</taxon>
        <taxon>Dikarya</taxon>
        <taxon>Basidiomycota</taxon>
        <taxon>Agaricomycotina</taxon>
        <taxon>Agaricomycetes</taxon>
        <taxon>Agaricomycetidae</taxon>
        <taxon>Boletales</taxon>
        <taxon>Boletales incertae sedis</taxon>
        <taxon>Leucogyrophana</taxon>
    </lineage>
</organism>